<evidence type="ECO:0008006" key="4">
    <source>
        <dbReference type="Google" id="ProtNLM"/>
    </source>
</evidence>
<feature type="transmembrane region" description="Helical" evidence="1">
    <location>
        <begin position="82"/>
        <end position="101"/>
    </location>
</feature>
<feature type="transmembrane region" description="Helical" evidence="1">
    <location>
        <begin position="131"/>
        <end position="151"/>
    </location>
</feature>
<feature type="transmembrane region" description="Helical" evidence="1">
    <location>
        <begin position="108"/>
        <end position="125"/>
    </location>
</feature>
<sequence length="178" mass="20331">MLYFLLIHSYLNSNQKLVLLSLIFVTTYLIPLLILILFKKIKLIKTFNVHSIKERKIPVAMMIVLFYLLGNTLFRTSNLDDLGLLFYATCGALVLVYFLFVFQLKTSLHLISMGITTGFFMVLGAKYGQPFPIIIITIIILAGIVANARLYLKAHTPLEVYLGYFIGFLSPFVTYYLL</sequence>
<feature type="transmembrane region" description="Helical" evidence="1">
    <location>
        <begin position="17"/>
        <end position="38"/>
    </location>
</feature>
<dbReference type="AlphaFoldDB" id="A0A7L8AL09"/>
<dbReference type="SUPFAM" id="SSF48317">
    <property type="entry name" value="Acid phosphatase/Vanadium-dependent haloperoxidase"/>
    <property type="match status" value="1"/>
</dbReference>
<dbReference type="EMBL" id="CP061813">
    <property type="protein sequence ID" value="QOD62469.1"/>
    <property type="molecule type" value="Genomic_DNA"/>
</dbReference>
<keyword evidence="1" id="KW-0812">Transmembrane</keyword>
<evidence type="ECO:0000256" key="1">
    <source>
        <dbReference type="SAM" id="Phobius"/>
    </source>
</evidence>
<dbReference type="OrthoDB" id="9786064at2"/>
<evidence type="ECO:0000313" key="3">
    <source>
        <dbReference type="Proteomes" id="UP000516764"/>
    </source>
</evidence>
<reference evidence="2 3" key="1">
    <citation type="journal article" date="2016" name="Int. J. Syst. Evol. Microbiol.">
        <title>Polaribacter haliotis sp. nov., isolated from the gut of abalone Haliotis discus hannai.</title>
        <authorList>
            <person name="Kim Y.O."/>
            <person name="Park I.S."/>
            <person name="Park S."/>
            <person name="Nam B.H."/>
            <person name="Park J.M."/>
            <person name="Kim D.G."/>
            <person name="Yoon J.H."/>
        </authorList>
    </citation>
    <scope>NUCLEOTIDE SEQUENCE [LARGE SCALE GENOMIC DNA]</scope>
    <source>
        <strain evidence="2 3">KCTC 52418</strain>
    </source>
</reference>
<feature type="transmembrane region" description="Helical" evidence="1">
    <location>
        <begin position="59"/>
        <end position="76"/>
    </location>
</feature>
<evidence type="ECO:0000313" key="2">
    <source>
        <dbReference type="EMBL" id="QOD62469.1"/>
    </source>
</evidence>
<feature type="transmembrane region" description="Helical" evidence="1">
    <location>
        <begin position="158"/>
        <end position="177"/>
    </location>
</feature>
<dbReference type="Proteomes" id="UP000516764">
    <property type="component" value="Chromosome"/>
</dbReference>
<accession>A0A7L8AL09</accession>
<proteinExistence type="predicted"/>
<dbReference type="InterPro" id="IPR036938">
    <property type="entry name" value="PAP2/HPO_sf"/>
</dbReference>
<keyword evidence="1" id="KW-0472">Membrane</keyword>
<keyword evidence="1" id="KW-1133">Transmembrane helix</keyword>
<protein>
    <recommendedName>
        <fullName evidence="4">PA-phosphatase</fullName>
    </recommendedName>
</protein>
<gene>
    <name evidence="2" type="ORF">H9I45_09630</name>
</gene>
<keyword evidence="3" id="KW-1185">Reference proteome</keyword>
<dbReference type="KEGG" id="phal:H9I45_09630"/>
<organism evidence="2 3">
    <name type="scientific">Polaribacter haliotis</name>
    <dbReference type="NCBI Taxonomy" id="1888915"/>
    <lineage>
        <taxon>Bacteria</taxon>
        <taxon>Pseudomonadati</taxon>
        <taxon>Bacteroidota</taxon>
        <taxon>Flavobacteriia</taxon>
        <taxon>Flavobacteriales</taxon>
        <taxon>Flavobacteriaceae</taxon>
    </lineage>
</organism>
<name>A0A7L8AL09_9FLAO</name>